<organism evidence="1 2">
    <name type="scientific">Rhizobium herbae</name>
    <dbReference type="NCBI Taxonomy" id="508661"/>
    <lineage>
        <taxon>Bacteria</taxon>
        <taxon>Pseudomonadati</taxon>
        <taxon>Pseudomonadota</taxon>
        <taxon>Alphaproteobacteria</taxon>
        <taxon>Hyphomicrobiales</taxon>
        <taxon>Rhizobiaceae</taxon>
        <taxon>Rhizobium/Agrobacterium group</taxon>
        <taxon>Rhizobium</taxon>
    </lineage>
</organism>
<gene>
    <name evidence="1" type="ORF">J2Z75_001378</name>
</gene>
<reference evidence="1 2" key="1">
    <citation type="submission" date="2021-03" db="EMBL/GenBank/DDBJ databases">
        <title>Genomic Encyclopedia of Type Strains, Phase IV (KMG-IV): sequencing the most valuable type-strain genomes for metagenomic binning, comparative biology and taxonomic classification.</title>
        <authorList>
            <person name="Goeker M."/>
        </authorList>
    </citation>
    <scope>NUCLEOTIDE SEQUENCE [LARGE SCALE GENOMIC DNA]</scope>
    <source>
        <strain evidence="1 2">DSM 26427</strain>
    </source>
</reference>
<evidence type="ECO:0000313" key="2">
    <source>
        <dbReference type="Proteomes" id="UP000823786"/>
    </source>
</evidence>
<accession>A0ABS4EIX7</accession>
<dbReference type="RefSeq" id="WP_268842047.1">
    <property type="nucleotide sequence ID" value="NZ_JAGGJV010000002.1"/>
</dbReference>
<proteinExistence type="predicted"/>
<name>A0ABS4EIX7_9HYPH</name>
<evidence type="ECO:0000313" key="1">
    <source>
        <dbReference type="EMBL" id="MBP1857882.1"/>
    </source>
</evidence>
<dbReference type="Proteomes" id="UP000823786">
    <property type="component" value="Unassembled WGS sequence"/>
</dbReference>
<protein>
    <submittedName>
        <fullName evidence="1">Uncharacterized protein</fullName>
    </submittedName>
</protein>
<comment type="caution">
    <text evidence="1">The sequence shown here is derived from an EMBL/GenBank/DDBJ whole genome shotgun (WGS) entry which is preliminary data.</text>
</comment>
<keyword evidence="2" id="KW-1185">Reference proteome</keyword>
<sequence length="41" mass="4465">MTKACMVRAERNGRLHDAFKESSVVAAAGASSAAFRMRSHR</sequence>
<dbReference type="EMBL" id="JAGGJV010000002">
    <property type="protein sequence ID" value="MBP1857882.1"/>
    <property type="molecule type" value="Genomic_DNA"/>
</dbReference>